<sequence>MPFAPCHQLFRRPWGRFMTIWHHGHFRDEGFRFAANLAD</sequence>
<protein>
    <submittedName>
        <fullName evidence="1">Uncharacterized protein</fullName>
    </submittedName>
</protein>
<evidence type="ECO:0000313" key="1">
    <source>
        <dbReference type="EMBL" id="EFS91702.1"/>
    </source>
</evidence>
<keyword evidence="2" id="KW-1185">Reference proteome</keyword>
<gene>
    <name evidence="1" type="ORF">HMPREF9607_02209</name>
</gene>
<evidence type="ECO:0000313" key="2">
    <source>
        <dbReference type="Proteomes" id="UP000003179"/>
    </source>
</evidence>
<proteinExistence type="predicted"/>
<comment type="caution">
    <text evidence="1">The sequence shown here is derived from an EMBL/GenBank/DDBJ whole genome shotgun (WGS) entry which is preliminary data.</text>
</comment>
<dbReference type="EMBL" id="ADZU01000034">
    <property type="protein sequence ID" value="EFS91702.1"/>
    <property type="molecule type" value="Genomic_DNA"/>
</dbReference>
<accession>A0ABN0C3A1</accession>
<organism evidence="1 2">
    <name type="scientific">Cutibacterium modestum HL044PA1</name>
    <dbReference type="NCBI Taxonomy" id="765109"/>
    <lineage>
        <taxon>Bacteria</taxon>
        <taxon>Bacillati</taxon>
        <taxon>Actinomycetota</taxon>
        <taxon>Actinomycetes</taxon>
        <taxon>Propionibacteriales</taxon>
        <taxon>Propionibacteriaceae</taxon>
        <taxon>Cutibacterium</taxon>
        <taxon>Cutibacterium modestum</taxon>
    </lineage>
</organism>
<reference evidence="1" key="1">
    <citation type="submission" date="2010-08" db="EMBL/GenBank/DDBJ databases">
        <authorList>
            <person name="Weinstock G."/>
            <person name="Sodergren E."/>
            <person name="Clifton S."/>
            <person name="Fulton L."/>
            <person name="Fulton B."/>
            <person name="Courtney L."/>
            <person name="Fronick C."/>
            <person name="Harrison M."/>
            <person name="Strong C."/>
            <person name="Farmer C."/>
            <person name="Delahaunty K."/>
            <person name="Markovic C."/>
            <person name="Hall O."/>
            <person name="Minx P."/>
            <person name="Tomlinson C."/>
            <person name="Mitreva M."/>
            <person name="Hou S."/>
            <person name="Chen J."/>
            <person name="Wollam A."/>
            <person name="Pepin K.H."/>
            <person name="Johnson M."/>
            <person name="Bhonagiri V."/>
            <person name="Zhang X."/>
            <person name="Suruliraj S."/>
            <person name="Warren W."/>
            <person name="Chinwalla A."/>
            <person name="Mardis E.R."/>
            <person name="Wilson R.K."/>
        </authorList>
    </citation>
    <scope>NUCLEOTIDE SEQUENCE [LARGE SCALE GENOMIC DNA]</scope>
    <source>
        <strain evidence="1">HL044PA1</strain>
    </source>
</reference>
<name>A0ABN0C3A1_9ACTN</name>
<dbReference type="Proteomes" id="UP000003179">
    <property type="component" value="Unassembled WGS sequence"/>
</dbReference>